<sequence>MSSSGDGANEVLEHSPPEPQFTVYQSDVIENAIGNLSAATPSPTPTSETRVTLLLGDSAVCGCPATGMVTDGDSCSCASGFALQGAAECQDVNECVAAVLGGPCGPNATCANTPGSYTCSCHRGYLMIGAGGCQVTSLQACQGMAECQNSPGSFSCSCPQGYAADGKDCVDVDECSFETGCGRPLGNVCVNTPGSFRCLCLLGYRAPPPVCVGPVCADATVCQDVDECAESRAACGRQGLCANTLGSFTCACPPGYRGNGTHCEDVDECAVNNGHCQQNCTNELGAYTCQCSAGYLLAQDGQACKDVDECSETNRRCEHVCANTHGSFLCSCRPGYELHIDSHSCVDVTTCELRNGGCDHGCTIGAEGHLHCSCRTGWELAPDRRSCLDVDECGDFTNGGCQQVCVNHPGAFSCSCKAGYQVRTDDLTKCQPVCEPPCQNYGACVAPNACDCPPGYPGPGCMAMCTPPCAHGGTCMRWNICQCPSGWTGVGCHTAVCELPCANGGRCVGPNTCQCPSDYTGPQCLLPLCTPACQNGGRCVDVNKCTCVGGWQGARCQIAVTTPCVPPCRHGATCSPHNKCTCLEGTAGLRCEKLTCPVVTTMVSMVRSVRKAFRESYVDRCGPLGVRICTKYRINQAKSIEIMGFEEKMIMNGEPDEEEEEEKDMVDPLESVRQKCEDVEHCVHTKERLEQCETRVGSRSATDEDCTEELFDFLHARDHCALEANQRLNCCTAVVMDNLEDFKSIDSYKNGLLYGVPVSIKDNIGYKGYDSSCGVPCRLDRPALENSVIVEVLKRQGAIPFVKTNVPQSLMNYECGNPIYGTCLNPHNPEKTPGGSSGGEAALLNAGGSLLGIGTDIGGSIRIPGSFSGICGLKPTSKRLRQVYRSSKPLKIGFYEDDGYTCSSPSMVRAVREVKVLLERAGHTFVDFKPLKVDQAVQDFFMKALEYIQETIREWRRCELDVMLCPVIGPAFNHNYTGKLTSAVSSTALYNVLDFPAGVVPVSTVTPEDELQLKSYKGHFRDLTDKQFKQ</sequence>
<dbReference type="SUPFAM" id="SSF57184">
    <property type="entry name" value="Growth factor receptor domain"/>
    <property type="match status" value="2"/>
</dbReference>
<dbReference type="SMART" id="SM00179">
    <property type="entry name" value="EGF_CA"/>
    <property type="match status" value="7"/>
</dbReference>
<evidence type="ECO:0000256" key="8">
    <source>
        <dbReference type="ARBA" id="ARBA00022729"/>
    </source>
</evidence>
<evidence type="ECO:0000259" key="18">
    <source>
        <dbReference type="PROSITE" id="PS50026"/>
    </source>
</evidence>
<comment type="similarity">
    <text evidence="3">Belongs to the UQCRH/QCR6 family.</text>
</comment>
<feature type="disulfide bond" evidence="17">
    <location>
        <begin position="483"/>
        <end position="492"/>
    </location>
</feature>
<dbReference type="InterPro" id="IPR036928">
    <property type="entry name" value="AS_sf"/>
</dbReference>
<keyword evidence="15 17" id="KW-1015">Disulfide bond</keyword>
<evidence type="ECO:0000256" key="13">
    <source>
        <dbReference type="ARBA" id="ARBA00023128"/>
    </source>
</evidence>
<name>A0A9Q0E306_9TELE</name>
<keyword evidence="14" id="KW-0472">Membrane</keyword>
<evidence type="ECO:0000256" key="12">
    <source>
        <dbReference type="ARBA" id="ARBA00022982"/>
    </source>
</evidence>
<evidence type="ECO:0000256" key="6">
    <source>
        <dbReference type="ARBA" id="ARBA00022536"/>
    </source>
</evidence>
<dbReference type="GO" id="GO:0048731">
    <property type="term" value="P:system development"/>
    <property type="evidence" value="ECO:0007669"/>
    <property type="project" value="UniProtKB-ARBA"/>
</dbReference>
<feature type="disulfide bond" evidence="17">
    <location>
        <begin position="529"/>
        <end position="539"/>
    </location>
</feature>
<evidence type="ECO:0000256" key="14">
    <source>
        <dbReference type="ARBA" id="ARBA00023136"/>
    </source>
</evidence>
<dbReference type="FunFam" id="2.10.25.10:FF:000005">
    <property type="entry name" value="Fibrillin 2"/>
    <property type="match status" value="1"/>
</dbReference>
<feature type="disulfide bond" evidence="17">
    <location>
        <begin position="547"/>
        <end position="556"/>
    </location>
</feature>
<keyword evidence="11" id="KW-0106">Calcium</keyword>
<dbReference type="InterPro" id="IPR000152">
    <property type="entry name" value="EGF-type_Asp/Asn_hydroxyl_site"/>
</dbReference>
<dbReference type="OrthoDB" id="10045365at2759"/>
<dbReference type="GO" id="GO:0005743">
    <property type="term" value="C:mitochondrial inner membrane"/>
    <property type="evidence" value="ECO:0007669"/>
    <property type="project" value="UniProtKB-SubCell"/>
</dbReference>
<feature type="domain" description="EGF-like" evidence="18">
    <location>
        <begin position="431"/>
        <end position="462"/>
    </location>
</feature>
<reference evidence="19" key="1">
    <citation type="submission" date="2022-07" db="EMBL/GenBank/DDBJ databases">
        <title>Chromosome-level genome of Muraenolepis orangiensis.</title>
        <authorList>
            <person name="Kim J."/>
        </authorList>
    </citation>
    <scope>NUCLEOTIDE SEQUENCE</scope>
    <source>
        <strain evidence="19">KU_S4_2022</strain>
        <tissue evidence="19">Muscle</tissue>
    </source>
</reference>
<dbReference type="Pfam" id="PF01425">
    <property type="entry name" value="Amidase"/>
    <property type="match status" value="2"/>
</dbReference>
<evidence type="ECO:0000256" key="1">
    <source>
        <dbReference type="ARBA" id="ARBA00004273"/>
    </source>
</evidence>
<dbReference type="Pfam" id="PF02320">
    <property type="entry name" value="UCR_hinge"/>
    <property type="match status" value="1"/>
</dbReference>
<dbReference type="FunFam" id="2.10.25.10:FF:000037">
    <property type="entry name" value="Signal peptide, CUB domain and EGF-like domain-containing 2"/>
    <property type="match status" value="1"/>
</dbReference>
<evidence type="ECO:0000256" key="2">
    <source>
        <dbReference type="ARBA" id="ARBA00004613"/>
    </source>
</evidence>
<proteinExistence type="inferred from homology"/>
<dbReference type="FunFam" id="2.10.25.10:FF:000240">
    <property type="entry name" value="Vitamin K-dependent protein S"/>
    <property type="match status" value="2"/>
</dbReference>
<dbReference type="InterPro" id="IPR023631">
    <property type="entry name" value="Amidase_dom"/>
</dbReference>
<organism evidence="19 20">
    <name type="scientific">Muraenolepis orangiensis</name>
    <name type="common">Patagonian moray cod</name>
    <dbReference type="NCBI Taxonomy" id="630683"/>
    <lineage>
        <taxon>Eukaryota</taxon>
        <taxon>Metazoa</taxon>
        <taxon>Chordata</taxon>
        <taxon>Craniata</taxon>
        <taxon>Vertebrata</taxon>
        <taxon>Euteleostomi</taxon>
        <taxon>Actinopterygii</taxon>
        <taxon>Neopterygii</taxon>
        <taxon>Teleostei</taxon>
        <taxon>Neoteleostei</taxon>
        <taxon>Acanthomorphata</taxon>
        <taxon>Zeiogadaria</taxon>
        <taxon>Gadariae</taxon>
        <taxon>Gadiformes</taxon>
        <taxon>Muraenolepidoidei</taxon>
        <taxon>Muraenolepididae</taxon>
        <taxon>Muraenolepis</taxon>
    </lineage>
</organism>
<dbReference type="Pfam" id="PF07645">
    <property type="entry name" value="EGF_CA"/>
    <property type="match status" value="3"/>
</dbReference>
<dbReference type="SUPFAM" id="SSF75304">
    <property type="entry name" value="Amidase signature (AS) enzymes"/>
    <property type="match status" value="1"/>
</dbReference>
<dbReference type="InterPro" id="IPR013032">
    <property type="entry name" value="EGF-like_CS"/>
</dbReference>
<keyword evidence="5" id="KW-0964">Secreted</keyword>
<dbReference type="InterPro" id="IPR036811">
    <property type="entry name" value="Ubol_cytC_Rdtase_hinge_dom_sf"/>
</dbReference>
<feature type="non-terminal residue" evidence="19">
    <location>
        <position position="1"/>
    </location>
</feature>
<dbReference type="InterPro" id="IPR009030">
    <property type="entry name" value="Growth_fac_rcpt_cys_sf"/>
</dbReference>
<dbReference type="PROSITE" id="PS01187">
    <property type="entry name" value="EGF_CA"/>
    <property type="match status" value="4"/>
</dbReference>
<gene>
    <name evidence="19" type="ORF">NHX12_032951</name>
</gene>
<dbReference type="InterPro" id="IPR001881">
    <property type="entry name" value="EGF-like_Ca-bd_dom"/>
</dbReference>
<keyword evidence="7" id="KW-0679">Respiratory chain</keyword>
<feature type="domain" description="EGF-like" evidence="18">
    <location>
        <begin position="171"/>
        <end position="212"/>
    </location>
</feature>
<feature type="domain" description="EGF-like" evidence="18">
    <location>
        <begin position="463"/>
        <end position="493"/>
    </location>
</feature>
<evidence type="ECO:0000256" key="9">
    <source>
        <dbReference type="ARBA" id="ARBA00022737"/>
    </source>
</evidence>
<evidence type="ECO:0000256" key="3">
    <source>
        <dbReference type="ARBA" id="ARBA00006498"/>
    </source>
</evidence>
<dbReference type="PROSITE" id="PS00022">
    <property type="entry name" value="EGF_1"/>
    <property type="match status" value="3"/>
</dbReference>
<keyword evidence="8" id="KW-0732">Signal</keyword>
<dbReference type="PROSITE" id="PS50026">
    <property type="entry name" value="EGF_3"/>
    <property type="match status" value="8"/>
</dbReference>
<keyword evidence="4" id="KW-0813">Transport</keyword>
<feature type="disulfide bond" evidence="17">
    <location>
        <begin position="434"/>
        <end position="444"/>
    </location>
</feature>
<feature type="disulfide bond" evidence="17">
    <location>
        <begin position="564"/>
        <end position="574"/>
    </location>
</feature>
<feature type="domain" description="EGF-like" evidence="18">
    <location>
        <begin position="525"/>
        <end position="557"/>
    </location>
</feature>
<dbReference type="GO" id="GO:0009062">
    <property type="term" value="P:fatty acid catabolic process"/>
    <property type="evidence" value="ECO:0007669"/>
    <property type="project" value="TreeGrafter"/>
</dbReference>
<feature type="domain" description="EGF-like" evidence="18">
    <location>
        <begin position="306"/>
        <end position="346"/>
    </location>
</feature>
<evidence type="ECO:0000256" key="5">
    <source>
        <dbReference type="ARBA" id="ARBA00022525"/>
    </source>
</evidence>
<evidence type="ECO:0000256" key="17">
    <source>
        <dbReference type="PROSITE-ProRule" id="PRU00076"/>
    </source>
</evidence>
<dbReference type="CDD" id="cd00054">
    <property type="entry name" value="EGF_CA"/>
    <property type="match status" value="4"/>
</dbReference>
<dbReference type="Gene3D" id="1.10.287.20">
    <property type="entry name" value="Ubiquinol-cytochrome C reductase hinge domain"/>
    <property type="match status" value="1"/>
</dbReference>
<feature type="domain" description="EGF-like" evidence="18">
    <location>
        <begin position="91"/>
        <end position="134"/>
    </location>
</feature>
<evidence type="ECO:0000256" key="4">
    <source>
        <dbReference type="ARBA" id="ARBA00022448"/>
    </source>
</evidence>
<evidence type="ECO:0000256" key="10">
    <source>
        <dbReference type="ARBA" id="ARBA00022792"/>
    </source>
</evidence>
<feature type="disulfide bond" evidence="17">
    <location>
        <begin position="465"/>
        <end position="475"/>
    </location>
</feature>
<dbReference type="InterPro" id="IPR023184">
    <property type="entry name" value="Ubol_cytC_Rdtase_hinge_dom"/>
</dbReference>
<dbReference type="GO" id="GO:0017064">
    <property type="term" value="F:fatty acid amide hydrolase activity"/>
    <property type="evidence" value="ECO:0007669"/>
    <property type="project" value="TreeGrafter"/>
</dbReference>
<dbReference type="InterPro" id="IPR052096">
    <property type="entry name" value="Endocannabinoid_amidase"/>
</dbReference>
<dbReference type="SUPFAM" id="SSF81531">
    <property type="entry name" value="Non-heme 11 kDa protein of cytochrome bc1 complex (Ubiquinol-cytochrome c reductase)"/>
    <property type="match status" value="1"/>
</dbReference>
<dbReference type="EMBL" id="JANIIK010000048">
    <property type="protein sequence ID" value="KAJ3598988.1"/>
    <property type="molecule type" value="Genomic_DNA"/>
</dbReference>
<dbReference type="InterPro" id="IPR049883">
    <property type="entry name" value="NOTCH1_EGF-like"/>
</dbReference>
<dbReference type="Pfam" id="PF12661">
    <property type="entry name" value="hEGF"/>
    <property type="match status" value="4"/>
</dbReference>
<evidence type="ECO:0000256" key="15">
    <source>
        <dbReference type="ARBA" id="ARBA00023157"/>
    </source>
</evidence>
<dbReference type="Proteomes" id="UP001148018">
    <property type="component" value="Unassembled WGS sequence"/>
</dbReference>
<dbReference type="SUPFAM" id="SSF57196">
    <property type="entry name" value="EGF/Laminin"/>
    <property type="match status" value="2"/>
</dbReference>
<dbReference type="Pfam" id="PF12947">
    <property type="entry name" value="EGF_3"/>
    <property type="match status" value="1"/>
</dbReference>
<feature type="domain" description="EGF-like" evidence="18">
    <location>
        <begin position="560"/>
        <end position="592"/>
    </location>
</feature>
<accession>A0A9Q0E306</accession>
<dbReference type="Pfam" id="PF12662">
    <property type="entry name" value="cEGF"/>
    <property type="match status" value="2"/>
</dbReference>
<evidence type="ECO:0000256" key="7">
    <source>
        <dbReference type="ARBA" id="ARBA00022660"/>
    </source>
</evidence>
<dbReference type="Gene3D" id="2.10.25.10">
    <property type="entry name" value="Laminin"/>
    <property type="match status" value="11"/>
</dbReference>
<dbReference type="PROSITE" id="PS01186">
    <property type="entry name" value="EGF_2"/>
    <property type="match status" value="6"/>
</dbReference>
<dbReference type="FunFam" id="2.10.25.10:FF:000038">
    <property type="entry name" value="Fibrillin 2"/>
    <property type="match status" value="1"/>
</dbReference>
<keyword evidence="16" id="KW-0325">Glycoprotein</keyword>
<feature type="disulfide bond" evidence="17">
    <location>
        <begin position="452"/>
        <end position="461"/>
    </location>
</feature>
<protein>
    <recommendedName>
        <fullName evidence="18">EGF-like domain-containing protein</fullName>
    </recommendedName>
</protein>
<dbReference type="AlphaFoldDB" id="A0A9Q0E306"/>
<keyword evidence="6 17" id="KW-0245">EGF-like domain</keyword>
<dbReference type="FunFam" id="2.10.25.10:FF:000014">
    <property type="entry name" value="Latent-transforming growth factor beta-binding protein 3"/>
    <property type="match status" value="1"/>
</dbReference>
<dbReference type="GO" id="GO:0005576">
    <property type="term" value="C:extracellular region"/>
    <property type="evidence" value="ECO:0007669"/>
    <property type="project" value="UniProtKB-SubCell"/>
</dbReference>
<dbReference type="PANTHER" id="PTHR45847:SF6">
    <property type="entry name" value="FATTY ACID AMIDE HYDROLASE"/>
    <property type="match status" value="1"/>
</dbReference>
<comment type="subcellular location">
    <subcellularLocation>
        <location evidence="1">Mitochondrion inner membrane</location>
    </subcellularLocation>
    <subcellularLocation>
        <location evidence="2">Secreted</location>
    </subcellularLocation>
</comment>
<feature type="domain" description="EGF-like" evidence="18">
    <location>
        <begin position="224"/>
        <end position="264"/>
    </location>
</feature>
<evidence type="ECO:0000256" key="16">
    <source>
        <dbReference type="ARBA" id="ARBA00023180"/>
    </source>
</evidence>
<feature type="disulfide bond" evidence="17">
    <location>
        <begin position="181"/>
        <end position="198"/>
    </location>
</feature>
<dbReference type="GO" id="GO:0005509">
    <property type="term" value="F:calcium ion binding"/>
    <property type="evidence" value="ECO:0007669"/>
    <property type="project" value="InterPro"/>
</dbReference>
<dbReference type="GO" id="GO:0030855">
    <property type="term" value="P:epithelial cell differentiation"/>
    <property type="evidence" value="ECO:0007669"/>
    <property type="project" value="UniProtKB-ARBA"/>
</dbReference>
<dbReference type="InterPro" id="IPR026823">
    <property type="entry name" value="cEGF"/>
</dbReference>
<keyword evidence="20" id="KW-1185">Reference proteome</keyword>
<dbReference type="Gene3D" id="3.90.1300.10">
    <property type="entry name" value="Amidase signature (AS) domain"/>
    <property type="match status" value="2"/>
</dbReference>
<feature type="disulfide bond" evidence="17">
    <location>
        <begin position="582"/>
        <end position="591"/>
    </location>
</feature>
<keyword evidence="13" id="KW-0496">Mitochondrion</keyword>
<dbReference type="FunFam" id="2.10.25.10:FF:000020">
    <property type="entry name" value="Latent-transforming growth factor beta-binding protein 1"/>
    <property type="match status" value="1"/>
</dbReference>
<dbReference type="InterPro" id="IPR024731">
    <property type="entry name" value="NELL2-like_EGF"/>
</dbReference>
<comment type="caution">
    <text evidence="19">The sequence shown here is derived from an EMBL/GenBank/DDBJ whole genome shotgun (WGS) entry which is preliminary data.</text>
</comment>
<evidence type="ECO:0000256" key="11">
    <source>
        <dbReference type="ARBA" id="ARBA00022837"/>
    </source>
</evidence>
<dbReference type="InterPro" id="IPR018097">
    <property type="entry name" value="EGF_Ca-bd_CS"/>
</dbReference>
<keyword evidence="10" id="KW-0999">Mitochondrion inner membrane</keyword>
<dbReference type="PANTHER" id="PTHR45847">
    <property type="entry name" value="FATTY ACID AMIDE HYDROLASE"/>
    <property type="match status" value="1"/>
</dbReference>
<dbReference type="PROSITE" id="PS00010">
    <property type="entry name" value="ASX_HYDROXYL"/>
    <property type="match status" value="4"/>
</dbReference>
<dbReference type="InterPro" id="IPR000742">
    <property type="entry name" value="EGF"/>
</dbReference>
<evidence type="ECO:0000313" key="19">
    <source>
        <dbReference type="EMBL" id="KAJ3598988.1"/>
    </source>
</evidence>
<keyword evidence="12" id="KW-0249">Electron transport</keyword>
<keyword evidence="9" id="KW-0677">Repeat</keyword>
<dbReference type="SMART" id="SM00181">
    <property type="entry name" value="EGF"/>
    <property type="match status" value="13"/>
</dbReference>
<comment type="caution">
    <text evidence="17">Lacks conserved residue(s) required for the propagation of feature annotation.</text>
</comment>
<evidence type="ECO:0000313" key="20">
    <source>
        <dbReference type="Proteomes" id="UP001148018"/>
    </source>
</evidence>
<dbReference type="GO" id="GO:0004040">
    <property type="term" value="F:amidase activity"/>
    <property type="evidence" value="ECO:0007669"/>
    <property type="project" value="TreeGrafter"/>
</dbReference>